<dbReference type="AlphaFoldDB" id="A0A9W4GC08"/>
<gene>
    <name evidence="3" type="ORF">BGTH12_LOCUS1390</name>
</gene>
<sequence>MYQLYISFRQTSVRIHAETIEFLYFANLATAILENMDEQYILALAITAINEESKGQTSLVPSESHTTYTKNNSEAPDFDRTALQLENVMKGDLDTNVFFNITNFWKVFFENKGWSEQTSRIWESYQKYEKAEKKERSKELKKSKEPDYIRDMENLHIAKEEKILEVHMKEREVWDWLNFFSETFLNQLKGPSPEPSKDYPIVIEEPFVQIKGQCCRTKVTGRAIQSTGKTQIDFLVKSIDLPKDGPADWENINVLGEFTITPMVDIRKKKFLQLSRCVREVFCAQPLRRFLHGFCLFEEEFELWVFDRSGAYSSGPKHIVRDKKMFVRAISSYLLMSDEELGRDTSIIQNGADNFVQFPGSVEVPGPSFNIKSKPIVQPMRLITRGTTCYESKDELRVIKYSWSSSEENTEVNFLNIAKSVRGVVNCLATEIVYETKSHLHNLNLSKALPWKLNAGEKFISKGIKLTGAPKQSLKRNRRLTRIAMTPRGRAIYSSGSILDFVAGIRDAIKGHEGLVGKEILHGDVSEGNIILLKPSPEEDLYGMLIDLDHSVKMKGNVALEDDRSLTGTMKFMALERLQHARDTGKSIGRTCRHDLESFFYVFIVGCIEYEDVSVDKAKNLDRWCTNEVENNFINKSYGVQNFDQEILKKFTTSFKGVKELAEKLRQILFHNDGRYIETPVDCGPLYDRMIKALDKTVEDIKGGKIENKIFKSRRK</sequence>
<dbReference type="EMBL" id="CAJHIT010000002">
    <property type="protein sequence ID" value="CAD6500032.1"/>
    <property type="molecule type" value="Genomic_DNA"/>
</dbReference>
<protein>
    <submittedName>
        <fullName evidence="3">BgTH12-04137</fullName>
    </submittedName>
</protein>
<evidence type="ECO:0000259" key="2">
    <source>
        <dbReference type="Pfam" id="PF17667"/>
    </source>
</evidence>
<proteinExistence type="predicted"/>
<dbReference type="PANTHER" id="PTHR38248:SF2">
    <property type="entry name" value="FUNK1 11"/>
    <property type="match status" value="1"/>
</dbReference>
<evidence type="ECO:0000313" key="4">
    <source>
        <dbReference type="Proteomes" id="UP000683417"/>
    </source>
</evidence>
<feature type="compositionally biased region" description="Polar residues" evidence="1">
    <location>
        <begin position="55"/>
        <end position="74"/>
    </location>
</feature>
<dbReference type="PANTHER" id="PTHR38248">
    <property type="entry name" value="FUNK1 6"/>
    <property type="match status" value="1"/>
</dbReference>
<feature type="region of interest" description="Disordered" evidence="1">
    <location>
        <begin position="55"/>
        <end position="75"/>
    </location>
</feature>
<comment type="caution">
    <text evidence="3">The sequence shown here is derived from an EMBL/GenBank/DDBJ whole genome shotgun (WGS) entry which is preliminary data.</text>
</comment>
<feature type="domain" description="Fungal-type protein kinase" evidence="2">
    <location>
        <begin position="232"/>
        <end position="607"/>
    </location>
</feature>
<evidence type="ECO:0000256" key="1">
    <source>
        <dbReference type="SAM" id="MobiDB-lite"/>
    </source>
</evidence>
<accession>A0A9W4GC08</accession>
<reference evidence="3" key="1">
    <citation type="submission" date="2020-10" db="EMBL/GenBank/DDBJ databases">
        <authorList>
            <person name="Muller C M."/>
        </authorList>
    </citation>
    <scope>NUCLEOTIDE SEQUENCE</scope>
    <source>
        <strain evidence="3">THUN-12</strain>
    </source>
</reference>
<dbReference type="Pfam" id="PF17667">
    <property type="entry name" value="Pkinase_fungal"/>
    <property type="match status" value="1"/>
</dbReference>
<name>A0A9W4GC08_BLUGR</name>
<dbReference type="Proteomes" id="UP000683417">
    <property type="component" value="Unassembled WGS sequence"/>
</dbReference>
<dbReference type="InterPro" id="IPR040976">
    <property type="entry name" value="Pkinase_fungal"/>
</dbReference>
<organism evidence="3 4">
    <name type="scientific">Blumeria graminis f. sp. triticale</name>
    <dbReference type="NCBI Taxonomy" id="1689686"/>
    <lineage>
        <taxon>Eukaryota</taxon>
        <taxon>Fungi</taxon>
        <taxon>Dikarya</taxon>
        <taxon>Ascomycota</taxon>
        <taxon>Pezizomycotina</taxon>
        <taxon>Leotiomycetes</taxon>
        <taxon>Erysiphales</taxon>
        <taxon>Erysiphaceae</taxon>
        <taxon>Blumeria</taxon>
    </lineage>
</organism>
<evidence type="ECO:0000313" key="3">
    <source>
        <dbReference type="EMBL" id="CAD6500032.1"/>
    </source>
</evidence>